<proteinExistence type="predicted"/>
<dbReference type="EMBL" id="JACVEW010000027">
    <property type="protein sequence ID" value="MBP0049870.1"/>
    <property type="molecule type" value="Genomic_DNA"/>
</dbReference>
<evidence type="ECO:0000313" key="3">
    <source>
        <dbReference type="Proteomes" id="UP000810171"/>
    </source>
</evidence>
<dbReference type="SUPFAM" id="SSF56784">
    <property type="entry name" value="HAD-like"/>
    <property type="match status" value="1"/>
</dbReference>
<gene>
    <name evidence="2" type="ORF">H9C73_14145</name>
</gene>
<dbReference type="InterPro" id="IPR006439">
    <property type="entry name" value="HAD-SF_hydro_IA"/>
</dbReference>
<dbReference type="Pfam" id="PF00702">
    <property type="entry name" value="Hydrolase"/>
    <property type="match status" value="1"/>
</dbReference>
<keyword evidence="1 2" id="KW-0378">Hydrolase</keyword>
<dbReference type="PANTHER" id="PTHR43316">
    <property type="entry name" value="HYDROLASE, HALOACID DELAHOGENASE-RELATED"/>
    <property type="match status" value="1"/>
</dbReference>
<dbReference type="NCBIfam" id="TIGR01493">
    <property type="entry name" value="HAD-SF-IA-v2"/>
    <property type="match status" value="1"/>
</dbReference>
<dbReference type="Proteomes" id="UP000810171">
    <property type="component" value="Unassembled WGS sequence"/>
</dbReference>
<dbReference type="PANTHER" id="PTHR43316:SF3">
    <property type="entry name" value="HALOACID DEHALOGENASE, TYPE II (AFU_ORTHOLOGUE AFUA_2G07750)-RELATED"/>
    <property type="match status" value="1"/>
</dbReference>
<dbReference type="PRINTS" id="PR00413">
    <property type="entry name" value="HADHALOGNASE"/>
</dbReference>
<dbReference type="InterPro" id="IPR051540">
    <property type="entry name" value="S-2-haloacid_dehalogenase"/>
</dbReference>
<dbReference type="GO" id="GO:0016787">
    <property type="term" value="F:hydrolase activity"/>
    <property type="evidence" value="ECO:0007669"/>
    <property type="project" value="UniProtKB-KW"/>
</dbReference>
<evidence type="ECO:0000313" key="2">
    <source>
        <dbReference type="EMBL" id="MBP0049870.1"/>
    </source>
</evidence>
<reference evidence="2 3" key="1">
    <citation type="submission" date="2020-09" db="EMBL/GenBank/DDBJ databases">
        <authorList>
            <person name="Tanuku N.R.S."/>
        </authorList>
    </citation>
    <scope>NUCLEOTIDE SEQUENCE [LARGE SCALE GENOMIC DNA]</scope>
    <source>
        <strain evidence="2 3">AK62</strain>
    </source>
</reference>
<dbReference type="InterPro" id="IPR036412">
    <property type="entry name" value="HAD-like_sf"/>
</dbReference>
<evidence type="ECO:0000256" key="1">
    <source>
        <dbReference type="ARBA" id="ARBA00022801"/>
    </source>
</evidence>
<sequence length="238" mass="27444">MALENLRALTFDTGGTVLDWHNGFKSAFQQAGKRHGIERDWGMITNELRRRSMQLMLNLGEFAKPDYRFDDAHRKVLDELIDEFELQTFDEQDRHLIAYETPHHFNCWPDFPDAQAKLRQKFIVASFTILSYRLIIDTARHNGLNWDAVFSCEGIGKYKLLPESYQAVTEYLQLSPEECCMVACHEYDLIAAQKAGYRTALVRRKDEWGPGSTQTELTFSPDILVDSFDELVVALGVK</sequence>
<comment type="caution">
    <text evidence="2">The sequence shown here is derived from an EMBL/GenBank/DDBJ whole genome shotgun (WGS) entry which is preliminary data.</text>
</comment>
<dbReference type="RefSeq" id="WP_209288555.1">
    <property type="nucleotide sequence ID" value="NZ_JACVEW010000027.1"/>
</dbReference>
<dbReference type="Gene3D" id="3.40.50.1000">
    <property type="entry name" value="HAD superfamily/HAD-like"/>
    <property type="match status" value="1"/>
</dbReference>
<accession>A0ABS3ZDU4</accession>
<organism evidence="2 3">
    <name type="scientific">Marinobacterium alkalitolerans</name>
    <dbReference type="NCBI Taxonomy" id="1542925"/>
    <lineage>
        <taxon>Bacteria</taxon>
        <taxon>Pseudomonadati</taxon>
        <taxon>Pseudomonadota</taxon>
        <taxon>Gammaproteobacteria</taxon>
        <taxon>Oceanospirillales</taxon>
        <taxon>Oceanospirillaceae</taxon>
        <taxon>Marinobacterium</taxon>
    </lineage>
</organism>
<keyword evidence="3" id="KW-1185">Reference proteome</keyword>
<dbReference type="InterPro" id="IPR023214">
    <property type="entry name" value="HAD_sf"/>
</dbReference>
<protein>
    <submittedName>
        <fullName evidence="2">HAD-IA family hydrolase</fullName>
    </submittedName>
</protein>
<name>A0ABS3ZDU4_9GAMM</name>
<dbReference type="Gene3D" id="1.10.150.750">
    <property type="match status" value="1"/>
</dbReference>